<proteinExistence type="inferred from homology"/>
<dbReference type="AlphaFoldDB" id="A0A4P6KHY0"/>
<dbReference type="InterPro" id="IPR036390">
    <property type="entry name" value="WH_DNA-bd_sf"/>
</dbReference>
<dbReference type="RefSeq" id="WP_130111191.1">
    <property type="nucleotide sequence ID" value="NZ_CP035806.1"/>
</dbReference>
<evidence type="ECO:0000256" key="6">
    <source>
        <dbReference type="HAMAP-Rule" id="MF_00081"/>
    </source>
</evidence>
<dbReference type="PANTHER" id="PTHR34824">
    <property type="entry name" value="HEAT-INDUCIBLE TRANSCRIPTION REPRESSOR HRCA"/>
    <property type="match status" value="1"/>
</dbReference>
<keyword evidence="4 6" id="KW-0804">Transcription</keyword>
<evidence type="ECO:0000313" key="8">
    <source>
        <dbReference type="EMBL" id="QBE50096.1"/>
    </source>
</evidence>
<organism evidence="8 9">
    <name type="scientific">Leucobacter triazinivorans</name>
    <dbReference type="NCBI Taxonomy" id="1784719"/>
    <lineage>
        <taxon>Bacteria</taxon>
        <taxon>Bacillati</taxon>
        <taxon>Actinomycetota</taxon>
        <taxon>Actinomycetes</taxon>
        <taxon>Micrococcales</taxon>
        <taxon>Microbacteriaceae</taxon>
        <taxon>Leucobacter</taxon>
    </lineage>
</organism>
<evidence type="ECO:0000313" key="9">
    <source>
        <dbReference type="Proteomes" id="UP000289260"/>
    </source>
</evidence>
<dbReference type="HAMAP" id="MF_00081">
    <property type="entry name" value="HrcA"/>
    <property type="match status" value="1"/>
</dbReference>
<dbReference type="Gene3D" id="3.30.450.40">
    <property type="match status" value="1"/>
</dbReference>
<keyword evidence="2 6" id="KW-0805">Transcription regulation</keyword>
<sequence>MVSERSLAVLHAIVGDYVSSNEPVGSKAIVDRHSFGVSAATIRNDMALLEEDELIAQPHTSSGRVPTDKGYRLYVDTLAKIRPLTTAQRSAIERFLGESTDLDDVMARTVRLLAQLTNQVAVAQYPSLRRTVVRHIDLVAIGEDRVLCVLILGSGVVEQQVAWLPASQVTEAWVHGLREQIAAAAVGADVESAVSAVAELEARMETEARAGEADLVRRVLDVVLRQLQANRSDRMAVAGAANISRPGEFGGALPAVLEAIEEQVTLLRLFGELVQDGRDVTASIGRENEVYGLATTSVIASNYEQEGASVSKLGVLGPLRMDYAANISAVRAVARYLNRLLGEDQ</sequence>
<evidence type="ECO:0000256" key="1">
    <source>
        <dbReference type="ARBA" id="ARBA00022491"/>
    </source>
</evidence>
<dbReference type="Pfam" id="PF01628">
    <property type="entry name" value="HrcA"/>
    <property type="match status" value="1"/>
</dbReference>
<dbReference type="FunFam" id="1.10.10.10:FF:000049">
    <property type="entry name" value="Heat-inducible transcription repressor HrcA"/>
    <property type="match status" value="1"/>
</dbReference>
<dbReference type="PIRSF" id="PIRSF005485">
    <property type="entry name" value="HrcA"/>
    <property type="match status" value="1"/>
</dbReference>
<keyword evidence="3 6" id="KW-0346">Stress response</keyword>
<dbReference type="GO" id="GO:0003677">
    <property type="term" value="F:DNA binding"/>
    <property type="evidence" value="ECO:0007669"/>
    <property type="project" value="InterPro"/>
</dbReference>
<dbReference type="InterPro" id="IPR036388">
    <property type="entry name" value="WH-like_DNA-bd_sf"/>
</dbReference>
<comment type="similarity">
    <text evidence="6">Belongs to the HrcA family.</text>
</comment>
<dbReference type="PANTHER" id="PTHR34824:SF1">
    <property type="entry name" value="HEAT-INDUCIBLE TRANSCRIPTION REPRESSOR HRCA"/>
    <property type="match status" value="1"/>
</dbReference>
<dbReference type="NCBIfam" id="TIGR00331">
    <property type="entry name" value="hrcA"/>
    <property type="match status" value="1"/>
</dbReference>
<name>A0A4P6KHY0_9MICO</name>
<evidence type="ECO:0000259" key="7">
    <source>
        <dbReference type="Pfam" id="PF01628"/>
    </source>
</evidence>
<dbReference type="OrthoDB" id="9783139at2"/>
<evidence type="ECO:0000256" key="2">
    <source>
        <dbReference type="ARBA" id="ARBA00023015"/>
    </source>
</evidence>
<dbReference type="InterPro" id="IPR021153">
    <property type="entry name" value="HrcA_C"/>
</dbReference>
<dbReference type="Gene3D" id="3.30.390.60">
    <property type="entry name" value="Heat-inducible transcription repressor hrca homolog, domain 3"/>
    <property type="match status" value="1"/>
</dbReference>
<accession>A0A4P6KHY0</accession>
<reference evidence="8 9" key="1">
    <citation type="submission" date="2019-02" db="EMBL/GenBank/DDBJ databases">
        <authorList>
            <person name="Sun L."/>
            <person name="Pan D."/>
            <person name="Wu X."/>
        </authorList>
    </citation>
    <scope>NUCLEOTIDE SEQUENCE [LARGE SCALE GENOMIC DNA]</scope>
    <source>
        <strain evidence="8 9">JW-1</strain>
    </source>
</reference>
<keyword evidence="9" id="KW-1185">Reference proteome</keyword>
<dbReference type="SUPFAM" id="SSF55781">
    <property type="entry name" value="GAF domain-like"/>
    <property type="match status" value="1"/>
</dbReference>
<evidence type="ECO:0000256" key="3">
    <source>
        <dbReference type="ARBA" id="ARBA00023016"/>
    </source>
</evidence>
<evidence type="ECO:0000256" key="5">
    <source>
        <dbReference type="ARBA" id="ARBA00055319"/>
    </source>
</evidence>
<dbReference type="Gene3D" id="1.10.10.10">
    <property type="entry name" value="Winged helix-like DNA-binding domain superfamily/Winged helix DNA-binding domain"/>
    <property type="match status" value="1"/>
</dbReference>
<gene>
    <name evidence="6 8" type="primary">hrcA</name>
    <name evidence="8" type="ORF">EVS81_15705</name>
</gene>
<keyword evidence="1 6" id="KW-0678">Repressor</keyword>
<dbReference type="GO" id="GO:0045892">
    <property type="term" value="P:negative regulation of DNA-templated transcription"/>
    <property type="evidence" value="ECO:0007669"/>
    <property type="project" value="UniProtKB-UniRule"/>
</dbReference>
<dbReference type="SUPFAM" id="SSF46785">
    <property type="entry name" value="Winged helix' DNA-binding domain"/>
    <property type="match status" value="1"/>
</dbReference>
<dbReference type="InterPro" id="IPR023120">
    <property type="entry name" value="WHTH_transcript_rep_HrcA_IDD"/>
</dbReference>
<dbReference type="Proteomes" id="UP000289260">
    <property type="component" value="Chromosome"/>
</dbReference>
<dbReference type="EMBL" id="CP035806">
    <property type="protein sequence ID" value="QBE50096.1"/>
    <property type="molecule type" value="Genomic_DNA"/>
</dbReference>
<protein>
    <recommendedName>
        <fullName evidence="6">Heat-inducible transcription repressor HrcA</fullName>
    </recommendedName>
</protein>
<comment type="function">
    <text evidence="5 6">Negative regulator of class I heat shock genes (grpE-dnaK-dnaJ and groELS operons). Prevents heat-shock induction of these operons.</text>
</comment>
<dbReference type="KEGG" id="ltr:EVS81_15705"/>
<evidence type="ECO:0000256" key="4">
    <source>
        <dbReference type="ARBA" id="ARBA00023163"/>
    </source>
</evidence>
<dbReference type="InterPro" id="IPR002571">
    <property type="entry name" value="HrcA"/>
</dbReference>
<feature type="domain" description="Heat-inducible transcription repressor HrcA C-terminal" evidence="7">
    <location>
        <begin position="103"/>
        <end position="325"/>
    </location>
</feature>
<dbReference type="InterPro" id="IPR029016">
    <property type="entry name" value="GAF-like_dom_sf"/>
</dbReference>